<dbReference type="Gene3D" id="3.40.630.30">
    <property type="match status" value="1"/>
</dbReference>
<name>A0ABP7GDD1_9FLAO</name>
<proteinExistence type="predicted"/>
<reference evidence="3" key="1">
    <citation type="journal article" date="2019" name="Int. J. Syst. Evol. Microbiol.">
        <title>The Global Catalogue of Microorganisms (GCM) 10K type strain sequencing project: providing services to taxonomists for standard genome sequencing and annotation.</title>
        <authorList>
            <consortium name="The Broad Institute Genomics Platform"/>
            <consortium name="The Broad Institute Genome Sequencing Center for Infectious Disease"/>
            <person name="Wu L."/>
            <person name="Ma J."/>
        </authorList>
    </citation>
    <scope>NUCLEOTIDE SEQUENCE [LARGE SCALE GENOMIC DNA]</scope>
    <source>
        <strain evidence="3">JCM 17337</strain>
    </source>
</reference>
<keyword evidence="3" id="KW-1185">Reference proteome</keyword>
<dbReference type="InterPro" id="IPR016181">
    <property type="entry name" value="Acyl_CoA_acyltransferase"/>
</dbReference>
<sequence length="157" mass="19036">MKVVQKSILSETEKKKIWQLRNNEYPLQLGSKTFQDFEMYLDNLKNLKHFFLLDQENEIKGWAFTFFRNDENWFGFMIDSQIQRKGYGTFLLEEMKNNFDDLNGWVIHHENDKKQNGENYKSPLLFYIKNGFKVFSDFRIENEIISAVKINWKKKEL</sequence>
<evidence type="ECO:0000313" key="2">
    <source>
        <dbReference type="EMBL" id="GAA3761345.1"/>
    </source>
</evidence>
<evidence type="ECO:0000313" key="3">
    <source>
        <dbReference type="Proteomes" id="UP001500748"/>
    </source>
</evidence>
<dbReference type="PROSITE" id="PS51186">
    <property type="entry name" value="GNAT"/>
    <property type="match status" value="1"/>
</dbReference>
<evidence type="ECO:0000259" key="1">
    <source>
        <dbReference type="PROSITE" id="PS51186"/>
    </source>
</evidence>
<dbReference type="CDD" id="cd04301">
    <property type="entry name" value="NAT_SF"/>
    <property type="match status" value="1"/>
</dbReference>
<dbReference type="Pfam" id="PF13508">
    <property type="entry name" value="Acetyltransf_7"/>
    <property type="match status" value="1"/>
</dbReference>
<protein>
    <recommendedName>
        <fullName evidence="1">N-acetyltransferase domain-containing protein</fullName>
    </recommendedName>
</protein>
<feature type="domain" description="N-acetyltransferase" evidence="1">
    <location>
        <begin position="4"/>
        <end position="151"/>
    </location>
</feature>
<organism evidence="2 3">
    <name type="scientific">Flavobacterium ginsengiterrae</name>
    <dbReference type="NCBI Taxonomy" id="871695"/>
    <lineage>
        <taxon>Bacteria</taxon>
        <taxon>Pseudomonadati</taxon>
        <taxon>Bacteroidota</taxon>
        <taxon>Flavobacteriia</taxon>
        <taxon>Flavobacteriales</taxon>
        <taxon>Flavobacteriaceae</taxon>
        <taxon>Flavobacterium</taxon>
    </lineage>
</organism>
<comment type="caution">
    <text evidence="2">The sequence shown here is derived from an EMBL/GenBank/DDBJ whole genome shotgun (WGS) entry which is preliminary data.</text>
</comment>
<dbReference type="InterPro" id="IPR000182">
    <property type="entry name" value="GNAT_dom"/>
</dbReference>
<gene>
    <name evidence="2" type="ORF">GCM10022423_10750</name>
</gene>
<dbReference type="RefSeq" id="WP_345141344.1">
    <property type="nucleotide sequence ID" value="NZ_BAABDU010000003.1"/>
</dbReference>
<dbReference type="SUPFAM" id="SSF55729">
    <property type="entry name" value="Acyl-CoA N-acyltransferases (Nat)"/>
    <property type="match status" value="1"/>
</dbReference>
<accession>A0ABP7GDD1</accession>
<dbReference type="Proteomes" id="UP001500748">
    <property type="component" value="Unassembled WGS sequence"/>
</dbReference>
<dbReference type="EMBL" id="BAABDU010000003">
    <property type="protein sequence ID" value="GAA3761345.1"/>
    <property type="molecule type" value="Genomic_DNA"/>
</dbReference>